<name>A0ABW1X7D3_9ACTN</name>
<dbReference type="EMBL" id="JBHSUA010000022">
    <property type="protein sequence ID" value="MFC6397766.1"/>
    <property type="molecule type" value="Genomic_DNA"/>
</dbReference>
<keyword evidence="2" id="KW-1185">Reference proteome</keyword>
<proteinExistence type="predicted"/>
<dbReference type="RefSeq" id="WP_343886723.1">
    <property type="nucleotide sequence ID" value="NZ_BAAAKI010000019.1"/>
</dbReference>
<dbReference type="Proteomes" id="UP001596266">
    <property type="component" value="Unassembled WGS sequence"/>
</dbReference>
<evidence type="ECO:0000313" key="1">
    <source>
        <dbReference type="EMBL" id="MFC6397766.1"/>
    </source>
</evidence>
<reference evidence="2" key="1">
    <citation type="journal article" date="2019" name="Int. J. Syst. Evol. Microbiol.">
        <title>The Global Catalogue of Microorganisms (GCM) 10K type strain sequencing project: providing services to taxonomists for standard genome sequencing and annotation.</title>
        <authorList>
            <consortium name="The Broad Institute Genomics Platform"/>
            <consortium name="The Broad Institute Genome Sequencing Center for Infectious Disease"/>
            <person name="Wu L."/>
            <person name="Ma J."/>
        </authorList>
    </citation>
    <scope>NUCLEOTIDE SEQUENCE [LARGE SCALE GENOMIC DNA]</scope>
    <source>
        <strain evidence="2">CGMCC 1.15277</strain>
    </source>
</reference>
<gene>
    <name evidence="1" type="ORF">ACFP57_12345</name>
</gene>
<sequence>MSELVRPFPSVGGRMHRAYANLARLEQAKDPSTVKHLGPVEFIARPWDVAGITDRDLRLEAWEWLDRCVDWLNTEYAWQLGDIVPSCWPRHPHLVHELGTVFDQRRRAGLAATSDLLAEWHRYTLPAFQNRMKETLRTTCDAGHRPCAGTARIGAARQDATVRAGLFDRDVEHLEPDDEDLATTRFALVDGHIVDTGSGEVLT</sequence>
<evidence type="ECO:0000313" key="2">
    <source>
        <dbReference type="Proteomes" id="UP001596266"/>
    </source>
</evidence>
<accession>A0ABW1X7D3</accession>
<organism evidence="1 2">
    <name type="scientific">Luteococcus sanguinis</name>
    <dbReference type="NCBI Taxonomy" id="174038"/>
    <lineage>
        <taxon>Bacteria</taxon>
        <taxon>Bacillati</taxon>
        <taxon>Actinomycetota</taxon>
        <taxon>Actinomycetes</taxon>
        <taxon>Propionibacteriales</taxon>
        <taxon>Propionibacteriaceae</taxon>
        <taxon>Luteococcus</taxon>
    </lineage>
</organism>
<protein>
    <submittedName>
        <fullName evidence="1">Uncharacterized protein</fullName>
    </submittedName>
</protein>
<comment type="caution">
    <text evidence="1">The sequence shown here is derived from an EMBL/GenBank/DDBJ whole genome shotgun (WGS) entry which is preliminary data.</text>
</comment>